<comment type="similarity">
    <text evidence="1">Belongs to the pseudomonas-type ThrB family.</text>
</comment>
<organism evidence="3 4">
    <name type="scientific">Paenibacillus mendelii</name>
    <dbReference type="NCBI Taxonomy" id="206163"/>
    <lineage>
        <taxon>Bacteria</taxon>
        <taxon>Bacillati</taxon>
        <taxon>Bacillota</taxon>
        <taxon>Bacilli</taxon>
        <taxon>Bacillales</taxon>
        <taxon>Paenibacillaceae</taxon>
        <taxon>Paenibacillus</taxon>
    </lineage>
</organism>
<reference evidence="3 4" key="1">
    <citation type="submission" date="2024-09" db="EMBL/GenBank/DDBJ databases">
        <authorList>
            <person name="Sun Q."/>
            <person name="Mori K."/>
        </authorList>
    </citation>
    <scope>NUCLEOTIDE SEQUENCE [LARGE SCALE GENOMIC DNA]</scope>
    <source>
        <strain evidence="3 4">CCM 4839</strain>
    </source>
</reference>
<protein>
    <submittedName>
        <fullName evidence="3">Phosphotransferase enzyme family protein</fullName>
    </submittedName>
</protein>
<dbReference type="EMBL" id="JBHLVF010000041">
    <property type="protein sequence ID" value="MFC0394457.1"/>
    <property type="molecule type" value="Genomic_DNA"/>
</dbReference>
<feature type="domain" description="Aminoglycoside phosphotransferase" evidence="2">
    <location>
        <begin position="43"/>
        <end position="279"/>
    </location>
</feature>
<dbReference type="Proteomes" id="UP001589818">
    <property type="component" value="Unassembled WGS sequence"/>
</dbReference>
<evidence type="ECO:0000256" key="1">
    <source>
        <dbReference type="ARBA" id="ARBA00038240"/>
    </source>
</evidence>
<comment type="caution">
    <text evidence="3">The sequence shown here is derived from an EMBL/GenBank/DDBJ whole genome shotgun (WGS) entry which is preliminary data.</text>
</comment>
<gene>
    <name evidence="3" type="ORF">ACFFJ8_24250</name>
</gene>
<dbReference type="Gene3D" id="3.90.1200.10">
    <property type="match status" value="1"/>
</dbReference>
<proteinExistence type="inferred from homology"/>
<evidence type="ECO:0000259" key="2">
    <source>
        <dbReference type="Pfam" id="PF01636"/>
    </source>
</evidence>
<name>A0ABV6JFH1_9BACL</name>
<accession>A0ABV6JFH1</accession>
<dbReference type="PANTHER" id="PTHR21064">
    <property type="entry name" value="AMINOGLYCOSIDE PHOSPHOTRANSFERASE DOMAIN-CONTAINING PROTEIN-RELATED"/>
    <property type="match status" value="1"/>
</dbReference>
<dbReference type="Pfam" id="PF01636">
    <property type="entry name" value="APH"/>
    <property type="match status" value="1"/>
</dbReference>
<keyword evidence="4" id="KW-1185">Reference proteome</keyword>
<dbReference type="RefSeq" id="WP_204815594.1">
    <property type="nucleotide sequence ID" value="NZ_JANHOF010000001.1"/>
</dbReference>
<dbReference type="InterPro" id="IPR050249">
    <property type="entry name" value="Pseudomonas-type_ThrB"/>
</dbReference>
<dbReference type="SUPFAM" id="SSF56112">
    <property type="entry name" value="Protein kinase-like (PK-like)"/>
    <property type="match status" value="1"/>
</dbReference>
<dbReference type="InterPro" id="IPR011009">
    <property type="entry name" value="Kinase-like_dom_sf"/>
</dbReference>
<sequence length="335" mass="38937">MTVHKEVRYTDDAMVREDIFTHIHNTFGIHVHRHSPNFLGLYNLKWSISTDRHELFVKCYHPKRYNLSDPLRRTRIGRSLFFQQVLHEEVKVCPNVWSNGGEFILQSESGHTYIMMDHFAGRPPAVGHLDIDTHYQLGKAVGRMHRVLSRFSVDGEQWIPSLTAMKEQWAVNLESALSQSSPNERAIQAIERQGQILSGLDLSMFERLGSGWAHWDLWADNILVGENGEVGFVDFDTVQFSYPEIDVARALLSCSLHEGELRKEAVRAFLAGYRTERAFPTGHFLLALKLLWCKEAHWWLKSEMDDFSGPPIRFAEELMWLTDHWNELDDRYGKW</sequence>
<dbReference type="InterPro" id="IPR002575">
    <property type="entry name" value="Aminoglycoside_PTrfase"/>
</dbReference>
<evidence type="ECO:0000313" key="4">
    <source>
        <dbReference type="Proteomes" id="UP001589818"/>
    </source>
</evidence>
<evidence type="ECO:0000313" key="3">
    <source>
        <dbReference type="EMBL" id="MFC0394457.1"/>
    </source>
</evidence>
<dbReference type="PANTHER" id="PTHR21064:SF6">
    <property type="entry name" value="AMINOGLYCOSIDE PHOSPHOTRANSFERASE DOMAIN-CONTAINING PROTEIN"/>
    <property type="match status" value="1"/>
</dbReference>